<evidence type="ECO:0000256" key="4">
    <source>
        <dbReference type="PROSITE-ProRule" id="PRU00473"/>
    </source>
</evidence>
<dbReference type="CDD" id="cd07185">
    <property type="entry name" value="OmpA_C-like"/>
    <property type="match status" value="1"/>
</dbReference>
<dbReference type="PRINTS" id="PR01021">
    <property type="entry name" value="OMPADOMAIN"/>
</dbReference>
<reference evidence="9" key="1">
    <citation type="submission" date="2017-03" db="EMBL/GenBank/DDBJ databases">
        <authorList>
            <person name="Monnet C."/>
        </authorList>
    </citation>
    <scope>NUCLEOTIDE SEQUENCE [LARGE SCALE GENOMIC DNA]</scope>
    <source>
        <strain evidence="9">ATCC 49514</strain>
    </source>
</reference>
<dbReference type="InterPro" id="IPR006665">
    <property type="entry name" value="OmpA-like"/>
</dbReference>
<dbReference type="PANTHER" id="PTHR30329">
    <property type="entry name" value="STATOR ELEMENT OF FLAGELLAR MOTOR COMPLEX"/>
    <property type="match status" value="1"/>
</dbReference>
<comment type="subcellular location">
    <subcellularLocation>
        <location evidence="1">Cell outer membrane</location>
    </subcellularLocation>
</comment>
<evidence type="ECO:0000256" key="5">
    <source>
        <dbReference type="SAM" id="MobiDB-lite"/>
    </source>
</evidence>
<protein>
    <submittedName>
        <fullName evidence="8">Outer membrane protein OmpA</fullName>
    </submittedName>
</protein>
<keyword evidence="3" id="KW-0998">Cell outer membrane</keyword>
<dbReference type="Gene3D" id="3.30.1330.60">
    <property type="entry name" value="OmpA-like domain"/>
    <property type="match status" value="1"/>
</dbReference>
<accession>A0A2H1HX25</accession>
<feature type="domain" description="OmpA-like" evidence="7">
    <location>
        <begin position="83"/>
        <end position="200"/>
    </location>
</feature>
<proteinExistence type="predicted"/>
<organism evidence="8 9">
    <name type="scientific">Brevibacterium iodinum ATCC 49514</name>
    <dbReference type="NCBI Taxonomy" id="1255616"/>
    <lineage>
        <taxon>Bacteria</taxon>
        <taxon>Bacillati</taxon>
        <taxon>Actinomycetota</taxon>
        <taxon>Actinomycetes</taxon>
        <taxon>Micrococcales</taxon>
        <taxon>Brevibacteriaceae</taxon>
        <taxon>Brevibacterium</taxon>
    </lineage>
</organism>
<feature type="signal peptide" evidence="6">
    <location>
        <begin position="1"/>
        <end position="20"/>
    </location>
</feature>
<dbReference type="PROSITE" id="PS51123">
    <property type="entry name" value="OMPA_2"/>
    <property type="match status" value="1"/>
</dbReference>
<feature type="region of interest" description="Disordered" evidence="5">
    <location>
        <begin position="161"/>
        <end position="200"/>
    </location>
</feature>
<gene>
    <name evidence="8" type="ORF">BI49514_00453</name>
</gene>
<feature type="compositionally biased region" description="Basic and acidic residues" evidence="5">
    <location>
        <begin position="179"/>
        <end position="200"/>
    </location>
</feature>
<feature type="chain" id="PRO_5038773508" evidence="6">
    <location>
        <begin position="21"/>
        <end position="200"/>
    </location>
</feature>
<evidence type="ECO:0000256" key="1">
    <source>
        <dbReference type="ARBA" id="ARBA00004442"/>
    </source>
</evidence>
<keyword evidence="9" id="KW-1185">Reference proteome</keyword>
<dbReference type="Pfam" id="PF00691">
    <property type="entry name" value="OmpA"/>
    <property type="match status" value="1"/>
</dbReference>
<dbReference type="InterPro" id="IPR050330">
    <property type="entry name" value="Bact_OuterMem_StrucFunc"/>
</dbReference>
<dbReference type="EMBL" id="FXYX01000001">
    <property type="protein sequence ID" value="SMX67458.1"/>
    <property type="molecule type" value="Genomic_DNA"/>
</dbReference>
<keyword evidence="2 4" id="KW-0472">Membrane</keyword>
<evidence type="ECO:0000313" key="8">
    <source>
        <dbReference type="EMBL" id="SMX67458.1"/>
    </source>
</evidence>
<evidence type="ECO:0000256" key="2">
    <source>
        <dbReference type="ARBA" id="ARBA00023136"/>
    </source>
</evidence>
<evidence type="ECO:0000259" key="7">
    <source>
        <dbReference type="PROSITE" id="PS51123"/>
    </source>
</evidence>
<evidence type="ECO:0000256" key="6">
    <source>
        <dbReference type="SAM" id="SignalP"/>
    </source>
</evidence>
<dbReference type="GO" id="GO:0009279">
    <property type="term" value="C:cell outer membrane"/>
    <property type="evidence" value="ECO:0007669"/>
    <property type="project" value="UniProtKB-SubCell"/>
</dbReference>
<sequence>MKPAAAGPAAVILAAGLVVAGPPAFAFADSVTSQDIANRVTPTPEDFTDPDQSQIDESIVELEPEIYDLGKGIEDVETTKASGGNTVVTLDTDILFDFDSSELSDTAKKKIKDLVKDLPTDSEITVGGHTDSKGEDDYNKKLSEDRAKAVAEVLTSANSDLDVTAKGFGESEPVVSNEKNGKDDPEGRAKNRRVEIRYED</sequence>
<dbReference type="AlphaFoldDB" id="A0A2H1HX25"/>
<dbReference type="RefSeq" id="WP_101543869.1">
    <property type="nucleotide sequence ID" value="NZ_FXYX01000001.1"/>
</dbReference>
<dbReference type="PANTHER" id="PTHR30329:SF21">
    <property type="entry name" value="LIPOPROTEIN YIAD-RELATED"/>
    <property type="match status" value="1"/>
</dbReference>
<feature type="region of interest" description="Disordered" evidence="5">
    <location>
        <begin position="121"/>
        <end position="140"/>
    </location>
</feature>
<name>A0A2H1HX25_9MICO</name>
<evidence type="ECO:0000256" key="3">
    <source>
        <dbReference type="ARBA" id="ARBA00023237"/>
    </source>
</evidence>
<keyword evidence="6" id="KW-0732">Signal</keyword>
<feature type="compositionally biased region" description="Basic and acidic residues" evidence="5">
    <location>
        <begin position="130"/>
        <end position="140"/>
    </location>
</feature>
<evidence type="ECO:0000313" key="9">
    <source>
        <dbReference type="Proteomes" id="UP000234382"/>
    </source>
</evidence>
<dbReference type="SUPFAM" id="SSF103088">
    <property type="entry name" value="OmpA-like"/>
    <property type="match status" value="1"/>
</dbReference>
<dbReference type="InterPro" id="IPR006664">
    <property type="entry name" value="OMP_bac"/>
</dbReference>
<dbReference type="InterPro" id="IPR036737">
    <property type="entry name" value="OmpA-like_sf"/>
</dbReference>
<dbReference type="Proteomes" id="UP000234382">
    <property type="component" value="Unassembled WGS sequence"/>
</dbReference>